<dbReference type="PANTHER" id="PTHR46889:SF4">
    <property type="entry name" value="TRANSPOSASE INSO FOR INSERTION SEQUENCE ELEMENT IS911B-RELATED"/>
    <property type="match status" value="1"/>
</dbReference>
<dbReference type="InterPro" id="IPR036397">
    <property type="entry name" value="RNaseH_sf"/>
</dbReference>
<accession>U2EHB4</accession>
<dbReference type="Pfam" id="PF13276">
    <property type="entry name" value="HTH_21"/>
    <property type="match status" value="1"/>
</dbReference>
<dbReference type="eggNOG" id="COG2801">
    <property type="taxonomic scope" value="Bacteria"/>
</dbReference>
<evidence type="ECO:0000313" key="2">
    <source>
        <dbReference type="EMBL" id="ERJ17480.1"/>
    </source>
</evidence>
<dbReference type="STRING" id="1033802.SSPSH_003692"/>
<dbReference type="InterPro" id="IPR048020">
    <property type="entry name" value="Transpos_IS3"/>
</dbReference>
<dbReference type="PROSITE" id="PS50994">
    <property type="entry name" value="INTEGRASE"/>
    <property type="match status" value="1"/>
</dbReference>
<feature type="domain" description="Integrase catalytic" evidence="1">
    <location>
        <begin position="122"/>
        <end position="288"/>
    </location>
</feature>
<reference evidence="2 3" key="2">
    <citation type="journal article" date="2013" name="PLoS ONE">
        <title>INDIGO - INtegrated Data Warehouse of MIcrobial GenOmes with Examples from the Red Sea Extremophiles.</title>
        <authorList>
            <person name="Alam I."/>
            <person name="Antunes A."/>
            <person name="Kamau A.A."/>
            <person name="Ba Alawi W."/>
            <person name="Kalkatawi M."/>
            <person name="Stingl U."/>
            <person name="Bajic V.B."/>
        </authorList>
    </citation>
    <scope>NUCLEOTIDE SEQUENCE [LARGE SCALE GENOMIC DNA]</scope>
    <source>
        <strain evidence="2 3">E1L3A</strain>
    </source>
</reference>
<dbReference type="GO" id="GO:0003676">
    <property type="term" value="F:nucleic acid binding"/>
    <property type="evidence" value="ECO:0007669"/>
    <property type="project" value="InterPro"/>
</dbReference>
<dbReference type="InterPro" id="IPR050900">
    <property type="entry name" value="Transposase_IS3/IS150/IS904"/>
</dbReference>
<dbReference type="AlphaFoldDB" id="U2EHB4"/>
<proteinExistence type="predicted"/>
<keyword evidence="3" id="KW-1185">Reference proteome</keyword>
<dbReference type="SUPFAM" id="SSF53098">
    <property type="entry name" value="Ribonuclease H-like"/>
    <property type="match status" value="1"/>
</dbReference>
<dbReference type="Proteomes" id="UP000006242">
    <property type="component" value="Unassembled WGS sequence"/>
</dbReference>
<name>U2EHB4_9GAMM</name>
<dbReference type="EMBL" id="AFNV02000037">
    <property type="protein sequence ID" value="ERJ17480.1"/>
    <property type="molecule type" value="Genomic_DNA"/>
</dbReference>
<organism evidence="2 3">
    <name type="scientific">Salinisphaera shabanensis E1L3A</name>
    <dbReference type="NCBI Taxonomy" id="1033802"/>
    <lineage>
        <taxon>Bacteria</taxon>
        <taxon>Pseudomonadati</taxon>
        <taxon>Pseudomonadota</taxon>
        <taxon>Gammaproteobacteria</taxon>
        <taxon>Salinisphaerales</taxon>
        <taxon>Salinisphaeraceae</taxon>
        <taxon>Salinisphaera</taxon>
    </lineage>
</organism>
<sequence length="291" mass="33751">MRYATIQRCRSDYPVQLMCRCLKVSTSGFYSWANRSPSPRARANARLTEKIHTLHRESDGVFGAPRITETLQFEGERISRNRVARLMAANGLQGIPQRRRWRAKPSGDRPTHVRNHLERDFVALEPNTKWVTDITYIRTAEGWLYLCVVVDLYNKAVVGWSMSARQTRDLVLKAVLMALWQRETHDEPVVLHSDRGTQFTSDDYQRFLRGHNLICSMSAVGHCGDNAAAEGFFGMLKRERVNRRRYQTLAEARTDVFDYIERFHNPRIRQRMAAEDRKYPLTFSQPSAETG</sequence>
<dbReference type="EC" id="2.5.1.55" evidence="2"/>
<dbReference type="InterPro" id="IPR025948">
    <property type="entry name" value="HTH-like_dom"/>
</dbReference>
<evidence type="ECO:0000313" key="3">
    <source>
        <dbReference type="Proteomes" id="UP000006242"/>
    </source>
</evidence>
<protein>
    <submittedName>
        <fullName evidence="2">Transposase protein</fullName>
        <ecNumber evidence="2">2.5.1.55</ecNumber>
    </submittedName>
</protein>
<dbReference type="InterPro" id="IPR012337">
    <property type="entry name" value="RNaseH-like_sf"/>
</dbReference>
<dbReference type="PANTHER" id="PTHR46889">
    <property type="entry name" value="TRANSPOSASE INSF FOR INSERTION SEQUENCE IS3B-RELATED"/>
    <property type="match status" value="1"/>
</dbReference>
<dbReference type="Pfam" id="PF00665">
    <property type="entry name" value="rve"/>
    <property type="match status" value="1"/>
</dbReference>
<dbReference type="GO" id="GO:0008676">
    <property type="term" value="F:3-deoxy-8-phosphooctulonate synthase activity"/>
    <property type="evidence" value="ECO:0007669"/>
    <property type="project" value="UniProtKB-EC"/>
</dbReference>
<dbReference type="NCBIfam" id="NF033516">
    <property type="entry name" value="transpos_IS3"/>
    <property type="match status" value="1"/>
</dbReference>
<reference evidence="2 3" key="1">
    <citation type="journal article" date="2011" name="J. Bacteriol.">
        <title>Genome sequence of Salinisphaera shabanensis, a gammaproteobacterium from the harsh, variable environment of the brine-seawater interface of the Shaban Deep in the Red Sea.</title>
        <authorList>
            <person name="Antunes A."/>
            <person name="Alam I."/>
            <person name="Bajic V.B."/>
            <person name="Stingl U."/>
        </authorList>
    </citation>
    <scope>NUCLEOTIDE SEQUENCE [LARGE SCALE GENOMIC DNA]</scope>
    <source>
        <strain evidence="2 3">E1L3A</strain>
    </source>
</reference>
<comment type="caution">
    <text evidence="2">The sequence shown here is derived from an EMBL/GenBank/DDBJ whole genome shotgun (WGS) entry which is preliminary data.</text>
</comment>
<keyword evidence="2" id="KW-0808">Transferase</keyword>
<dbReference type="Pfam" id="PF13333">
    <property type="entry name" value="rve_2"/>
    <property type="match status" value="1"/>
</dbReference>
<evidence type="ECO:0000259" key="1">
    <source>
        <dbReference type="PROSITE" id="PS50994"/>
    </source>
</evidence>
<dbReference type="GO" id="GO:0015074">
    <property type="term" value="P:DNA integration"/>
    <property type="evidence" value="ECO:0007669"/>
    <property type="project" value="InterPro"/>
</dbReference>
<dbReference type="InterPro" id="IPR001584">
    <property type="entry name" value="Integrase_cat-core"/>
</dbReference>
<dbReference type="Gene3D" id="3.30.420.10">
    <property type="entry name" value="Ribonuclease H-like superfamily/Ribonuclease H"/>
    <property type="match status" value="1"/>
</dbReference>
<gene>
    <name evidence="2" type="primary">tnp</name>
    <name evidence="2" type="ORF">SSPSH_003692</name>
</gene>